<keyword evidence="3" id="KW-1185">Reference proteome</keyword>
<dbReference type="Pfam" id="PF04020">
    <property type="entry name" value="Phage_holin_4_2"/>
    <property type="match status" value="1"/>
</dbReference>
<feature type="transmembrane region" description="Helical" evidence="1">
    <location>
        <begin position="89"/>
        <end position="110"/>
    </location>
</feature>
<dbReference type="InterPro" id="IPR007165">
    <property type="entry name" value="Phage_holin_4_2"/>
</dbReference>
<name>A0A5B7SWP5_9FLAO</name>
<keyword evidence="1" id="KW-1133">Transmembrane helix</keyword>
<dbReference type="PANTHER" id="PTHR37309">
    <property type="entry name" value="SLR0284 PROTEIN"/>
    <property type="match status" value="1"/>
</dbReference>
<dbReference type="PANTHER" id="PTHR37309:SF1">
    <property type="entry name" value="SLR0284 PROTEIN"/>
    <property type="match status" value="1"/>
</dbReference>
<evidence type="ECO:0000256" key="1">
    <source>
        <dbReference type="SAM" id="Phobius"/>
    </source>
</evidence>
<evidence type="ECO:0000313" key="3">
    <source>
        <dbReference type="Proteomes" id="UP000310017"/>
    </source>
</evidence>
<sequence>MNFILRLLLSAVAVVVLSYVLPHVSVDGYVTAIIVALALSLLNFIVKPIMIILTLPITILTFGLFLLVINACIILLADYFVDGFNVDGLLWAILFSLLLSFLQSILFSFFKKDKK</sequence>
<dbReference type="EMBL" id="CP040710">
    <property type="protein sequence ID" value="QCX01134.1"/>
    <property type="molecule type" value="Genomic_DNA"/>
</dbReference>
<keyword evidence="1" id="KW-0812">Transmembrane</keyword>
<feature type="transmembrane region" description="Helical" evidence="1">
    <location>
        <begin position="53"/>
        <end position="77"/>
    </location>
</feature>
<dbReference type="RefSeq" id="WP_138853473.1">
    <property type="nucleotide sequence ID" value="NZ_CP040710.1"/>
</dbReference>
<dbReference type="Proteomes" id="UP000310017">
    <property type="component" value="Chromosome"/>
</dbReference>
<proteinExistence type="predicted"/>
<feature type="transmembrane region" description="Helical" evidence="1">
    <location>
        <begin position="28"/>
        <end position="46"/>
    </location>
</feature>
<dbReference type="KEGG" id="asag:FGM00_13800"/>
<evidence type="ECO:0000313" key="2">
    <source>
        <dbReference type="EMBL" id="QCX01134.1"/>
    </source>
</evidence>
<accession>A0A5B7SWP5</accession>
<dbReference type="AlphaFoldDB" id="A0A5B7SWP5"/>
<organism evidence="2 3">
    <name type="scientific">Aggregatimonas sangjinii</name>
    <dbReference type="NCBI Taxonomy" id="2583587"/>
    <lineage>
        <taxon>Bacteria</taxon>
        <taxon>Pseudomonadati</taxon>
        <taxon>Bacteroidota</taxon>
        <taxon>Flavobacteriia</taxon>
        <taxon>Flavobacteriales</taxon>
        <taxon>Flavobacteriaceae</taxon>
        <taxon>Aggregatimonas</taxon>
    </lineage>
</organism>
<gene>
    <name evidence="2" type="ORF">FGM00_13800</name>
</gene>
<protein>
    <submittedName>
        <fullName evidence="2">Phage holin family protein</fullName>
    </submittedName>
</protein>
<keyword evidence="1" id="KW-0472">Membrane</keyword>
<reference evidence="2 3" key="1">
    <citation type="submission" date="2019-05" db="EMBL/GenBank/DDBJ databases">
        <title>Genome sequencing of F202Z8.</title>
        <authorList>
            <person name="Kwon Y.M."/>
        </authorList>
    </citation>
    <scope>NUCLEOTIDE SEQUENCE [LARGE SCALE GENOMIC DNA]</scope>
    <source>
        <strain evidence="2 3">F202Z8</strain>
    </source>
</reference>